<sequence length="539" mass="57555">MQRLFVNATFYTQWPQQPIATALLTRGERIVALGAAEEIRAHATGPVETVDLGGAFVSPGFNDAHIHAAEYAREITALDIRESRSLEEALAGVSSYASSLPADAWIFGGRWDYNTWTVPTQPDRYVLDHASGGRPAALPSIDGHTIWANSAALAAVGITRDTPDPVGGEIVRDAQGEPTGILRETAGDSLAAIMNSPAAGDLGQQLKEGQKRLLATGLTSIHCFDGEDARAAYRKLYDDGALHLRVHKSIPVTSLDLAIDEGRATGHGDHWLSTGPVKLFSDGALGSHTCHMNQEFPGENGNTGIEVIPFAELSALVRKGASAGIGVATHAIGDRANQLVLDAYQELFENPLDPNLNAVSNGATQLRHRIEHTQHLRPQDVARLASLGVVPSMQPTHCTTDIPLASTLLADHDLASYAWRSLTDAGAVLAFGSDAPIEAPDPLYGIHAAVTRQNKDNAPDGGWQPRERLSVAEAIAGFTTGPAYASGEEAIKGRLRPGMLADFVALEHNPFDINPSQLRHLKVKATIVGGDIKYWNETL</sequence>
<dbReference type="GO" id="GO:0016810">
    <property type="term" value="F:hydrolase activity, acting on carbon-nitrogen (but not peptide) bonds"/>
    <property type="evidence" value="ECO:0007669"/>
    <property type="project" value="InterPro"/>
</dbReference>
<evidence type="ECO:0000313" key="2">
    <source>
        <dbReference type="EMBL" id="MBB5598808.1"/>
    </source>
</evidence>
<dbReference type="Gene3D" id="3.10.310.70">
    <property type="match status" value="1"/>
</dbReference>
<dbReference type="EMBL" id="JACHBL010000001">
    <property type="protein sequence ID" value="MBB5598808.1"/>
    <property type="molecule type" value="Genomic_DNA"/>
</dbReference>
<dbReference type="Gene3D" id="2.30.40.10">
    <property type="entry name" value="Urease, subunit C, domain 1"/>
    <property type="match status" value="1"/>
</dbReference>
<evidence type="ECO:0000313" key="3">
    <source>
        <dbReference type="Proteomes" id="UP000523863"/>
    </source>
</evidence>
<protein>
    <recommendedName>
        <fullName evidence="1">Amidohydrolase 3 domain-containing protein</fullName>
    </recommendedName>
</protein>
<dbReference type="InterPro" id="IPR011059">
    <property type="entry name" value="Metal-dep_hydrolase_composite"/>
</dbReference>
<dbReference type="Gene3D" id="3.20.20.140">
    <property type="entry name" value="Metal-dependent hydrolases"/>
    <property type="match status" value="1"/>
</dbReference>
<dbReference type="InterPro" id="IPR032466">
    <property type="entry name" value="Metal_Hydrolase"/>
</dbReference>
<dbReference type="Pfam" id="PF07969">
    <property type="entry name" value="Amidohydro_3"/>
    <property type="match status" value="1"/>
</dbReference>
<dbReference type="SUPFAM" id="SSF51338">
    <property type="entry name" value="Composite domain of metallo-dependent hydrolases"/>
    <property type="match status" value="1"/>
</dbReference>
<feature type="domain" description="Amidohydrolase 3" evidence="1">
    <location>
        <begin position="48"/>
        <end position="532"/>
    </location>
</feature>
<name>A0A7W8YC33_9MICC</name>
<evidence type="ECO:0000259" key="1">
    <source>
        <dbReference type="Pfam" id="PF07969"/>
    </source>
</evidence>
<dbReference type="InterPro" id="IPR013108">
    <property type="entry name" value="Amidohydro_3"/>
</dbReference>
<dbReference type="PANTHER" id="PTHR22642:SF2">
    <property type="entry name" value="PROTEIN LONG AFTER FAR-RED 3"/>
    <property type="match status" value="1"/>
</dbReference>
<proteinExistence type="predicted"/>
<reference evidence="2 3" key="1">
    <citation type="submission" date="2020-08" db="EMBL/GenBank/DDBJ databases">
        <title>Sequencing the genomes of 1000 actinobacteria strains.</title>
        <authorList>
            <person name="Klenk H.-P."/>
        </authorList>
    </citation>
    <scope>NUCLEOTIDE SEQUENCE [LARGE SCALE GENOMIC DNA]</scope>
    <source>
        <strain evidence="2 3">DSM 23694</strain>
    </source>
</reference>
<comment type="caution">
    <text evidence="2">The sequence shown here is derived from an EMBL/GenBank/DDBJ whole genome shotgun (WGS) entry which is preliminary data.</text>
</comment>
<dbReference type="PANTHER" id="PTHR22642">
    <property type="entry name" value="IMIDAZOLONEPROPIONASE"/>
    <property type="match status" value="1"/>
</dbReference>
<gene>
    <name evidence="2" type="ORF">BKA12_001888</name>
</gene>
<accession>A0A7W8YC33</accession>
<dbReference type="CDD" id="cd01300">
    <property type="entry name" value="YtcJ_like"/>
    <property type="match status" value="1"/>
</dbReference>
<keyword evidence="3" id="KW-1185">Reference proteome</keyword>
<organism evidence="2 3">
    <name type="scientific">Neomicrococcus lactis</name>
    <dbReference type="NCBI Taxonomy" id="732241"/>
    <lineage>
        <taxon>Bacteria</taxon>
        <taxon>Bacillati</taxon>
        <taxon>Actinomycetota</taxon>
        <taxon>Actinomycetes</taxon>
        <taxon>Micrococcales</taxon>
        <taxon>Micrococcaceae</taxon>
        <taxon>Neomicrococcus</taxon>
    </lineage>
</organism>
<dbReference type="InterPro" id="IPR033932">
    <property type="entry name" value="YtcJ-like"/>
</dbReference>
<dbReference type="AlphaFoldDB" id="A0A7W8YC33"/>
<dbReference type="Proteomes" id="UP000523863">
    <property type="component" value="Unassembled WGS sequence"/>
</dbReference>
<dbReference type="SUPFAM" id="SSF51556">
    <property type="entry name" value="Metallo-dependent hydrolases"/>
    <property type="match status" value="1"/>
</dbReference>